<name>A0A4D6MUE9_VIGUN</name>
<organism evidence="1 2">
    <name type="scientific">Vigna unguiculata</name>
    <name type="common">Cowpea</name>
    <dbReference type="NCBI Taxonomy" id="3917"/>
    <lineage>
        <taxon>Eukaryota</taxon>
        <taxon>Viridiplantae</taxon>
        <taxon>Streptophyta</taxon>
        <taxon>Embryophyta</taxon>
        <taxon>Tracheophyta</taxon>
        <taxon>Spermatophyta</taxon>
        <taxon>Magnoliopsida</taxon>
        <taxon>eudicotyledons</taxon>
        <taxon>Gunneridae</taxon>
        <taxon>Pentapetalae</taxon>
        <taxon>rosids</taxon>
        <taxon>fabids</taxon>
        <taxon>Fabales</taxon>
        <taxon>Fabaceae</taxon>
        <taxon>Papilionoideae</taxon>
        <taxon>50 kb inversion clade</taxon>
        <taxon>NPAAA clade</taxon>
        <taxon>indigoferoid/millettioid clade</taxon>
        <taxon>Phaseoleae</taxon>
        <taxon>Vigna</taxon>
    </lineage>
</organism>
<accession>A0A4D6MUE9</accession>
<proteinExistence type="predicted"/>
<gene>
    <name evidence="1" type="ORF">DEO72_LG8g2275</name>
</gene>
<evidence type="ECO:0000313" key="1">
    <source>
        <dbReference type="EMBL" id="QCE04241.1"/>
    </source>
</evidence>
<evidence type="ECO:0000313" key="2">
    <source>
        <dbReference type="Proteomes" id="UP000501690"/>
    </source>
</evidence>
<protein>
    <submittedName>
        <fullName evidence="1">Uncharacterized protein</fullName>
    </submittedName>
</protein>
<sequence length="147" mass="15104">MIVHVLMKSTLSLSPELGFLPLPPSSLGCAADGNGGCSGGRGGCRCGGVLVRGGCGAAAGVNEEDALRRRRRWCVAGEGGCRRGAVVCGDGAVGREKKMVALRGGRRLTRYRSGCNGGAVAGEIGGDGCVEGGRETRVRVSCVRWRR</sequence>
<dbReference type="EMBL" id="CP039352">
    <property type="protein sequence ID" value="QCE04241.1"/>
    <property type="molecule type" value="Genomic_DNA"/>
</dbReference>
<keyword evidence="2" id="KW-1185">Reference proteome</keyword>
<dbReference type="Proteomes" id="UP000501690">
    <property type="component" value="Linkage Group LG8"/>
</dbReference>
<dbReference type="AlphaFoldDB" id="A0A4D6MUE9"/>
<reference evidence="1 2" key="1">
    <citation type="submission" date="2019-04" db="EMBL/GenBank/DDBJ databases">
        <title>An improved genome assembly and genetic linkage map for asparagus bean, Vigna unguiculata ssp. sesquipedialis.</title>
        <authorList>
            <person name="Xia Q."/>
            <person name="Zhang R."/>
            <person name="Dong Y."/>
        </authorList>
    </citation>
    <scope>NUCLEOTIDE SEQUENCE [LARGE SCALE GENOMIC DNA]</scope>
    <source>
        <tissue evidence="1">Leaf</tissue>
    </source>
</reference>